<dbReference type="InterPro" id="IPR011990">
    <property type="entry name" value="TPR-like_helical_dom_sf"/>
</dbReference>
<dbReference type="SUPFAM" id="SSF48452">
    <property type="entry name" value="TPR-like"/>
    <property type="match status" value="2"/>
</dbReference>
<dbReference type="EMBL" id="JBGBPQ010000015">
    <property type="protein sequence ID" value="KAL1510731.1"/>
    <property type="molecule type" value="Genomic_DNA"/>
</dbReference>
<dbReference type="Pfam" id="PF05721">
    <property type="entry name" value="PhyH"/>
    <property type="match status" value="1"/>
</dbReference>
<dbReference type="Proteomes" id="UP001515480">
    <property type="component" value="Unassembled WGS sequence"/>
</dbReference>
<dbReference type="InterPro" id="IPR051961">
    <property type="entry name" value="Fungal_Metabolite_Diox"/>
</dbReference>
<organism evidence="2 3">
    <name type="scientific">Prymnesium parvum</name>
    <name type="common">Toxic golden alga</name>
    <dbReference type="NCBI Taxonomy" id="97485"/>
    <lineage>
        <taxon>Eukaryota</taxon>
        <taxon>Haptista</taxon>
        <taxon>Haptophyta</taxon>
        <taxon>Prymnesiophyceae</taxon>
        <taxon>Prymnesiales</taxon>
        <taxon>Prymnesiaceae</taxon>
        <taxon>Prymnesium</taxon>
    </lineage>
</organism>
<dbReference type="SUPFAM" id="SSF51197">
    <property type="entry name" value="Clavaminate synthase-like"/>
    <property type="match status" value="1"/>
</dbReference>
<dbReference type="Gene3D" id="2.60.120.620">
    <property type="entry name" value="q2cbj1_9rhob like domain"/>
    <property type="match status" value="1"/>
</dbReference>
<comment type="caution">
    <text evidence="2">The sequence shown here is derived from an EMBL/GenBank/DDBJ whole genome shotgun (WGS) entry which is preliminary data.</text>
</comment>
<evidence type="ECO:0000313" key="2">
    <source>
        <dbReference type="EMBL" id="KAL1510731.1"/>
    </source>
</evidence>
<keyword evidence="1" id="KW-0732">Signal</keyword>
<dbReference type="PANTHER" id="PTHR37563:SF2">
    <property type="entry name" value="PHYTANOYL-COA DIOXYGENASE FAMILY PROTEIN (AFU_ORTHOLOGUE AFUA_2G03330)"/>
    <property type="match status" value="1"/>
</dbReference>
<dbReference type="InterPro" id="IPR008775">
    <property type="entry name" value="Phytyl_CoA_dOase-like"/>
</dbReference>
<protein>
    <recommendedName>
        <fullName evidence="4">Procollagen-proline 4-dioxygenase</fullName>
    </recommendedName>
</protein>
<keyword evidence="3" id="KW-1185">Reference proteome</keyword>
<feature type="signal peptide" evidence="1">
    <location>
        <begin position="1"/>
        <end position="18"/>
    </location>
</feature>
<reference evidence="2 3" key="1">
    <citation type="journal article" date="2024" name="Science">
        <title>Giant polyketide synthase enzymes in the biosynthesis of giant marine polyether toxins.</title>
        <authorList>
            <person name="Fallon T.R."/>
            <person name="Shende V.V."/>
            <person name="Wierzbicki I.H."/>
            <person name="Pendleton A.L."/>
            <person name="Watervoot N.F."/>
            <person name="Auber R.P."/>
            <person name="Gonzalez D.J."/>
            <person name="Wisecaver J.H."/>
            <person name="Moore B.S."/>
        </authorList>
    </citation>
    <scope>NUCLEOTIDE SEQUENCE [LARGE SCALE GENOMIC DNA]</scope>
    <source>
        <strain evidence="2 3">12B1</strain>
    </source>
</reference>
<accession>A0AB34J1C8</accession>
<proteinExistence type="predicted"/>
<dbReference type="Gene3D" id="1.25.40.10">
    <property type="entry name" value="Tetratricopeptide repeat domain"/>
    <property type="match status" value="2"/>
</dbReference>
<evidence type="ECO:0000313" key="3">
    <source>
        <dbReference type="Proteomes" id="UP001515480"/>
    </source>
</evidence>
<dbReference type="AlphaFoldDB" id="A0AB34J1C8"/>
<evidence type="ECO:0008006" key="4">
    <source>
        <dbReference type="Google" id="ProtNLM"/>
    </source>
</evidence>
<name>A0AB34J1C8_PRYPA</name>
<feature type="chain" id="PRO_5044274103" description="Procollagen-proline 4-dioxygenase" evidence="1">
    <location>
        <begin position="19"/>
        <end position="569"/>
    </location>
</feature>
<evidence type="ECO:0000256" key="1">
    <source>
        <dbReference type="SAM" id="SignalP"/>
    </source>
</evidence>
<sequence>MLLRAVGATLSFLPVVPALSIPYSLPGRLLCSRAARPGTLSTPPPLLAAFDERCALPSEARRLFDCAAALMAGGDAVAAAASLRRALELGGPTELTLGAYHAVADALVGCAEYAEAEACYRHSLQLAPEDLGVKERLAATLRAAGRLPQAASVLRELVEEVGGDTEAQAWLYVDLGGVIDELVPLEGTGPEWVQTCERGLAKAAPRAVRVGEGEGERLSAEECYRRAIRLAPHHGEAHKRLADVLVLQQGAAAAQPEYEAAARLMPDDICCATHSFYGGAPPRLLPPLRLEAAPLPLPRGARGLRALTLAYRPEEAARAASTFETYGAVVLPALLPPAECEHLLAAVEDACARGALDFSSETRDAARREHRALRLDARTRRALDGALASLHPLLCRVLQCAAPPLIGAGCMRVRPGAAAQQLHKDVHGHDRHAAVGELRAGGAPRAVSVQLQLTDTTSDGRMGSLELLPASHRPDAAQGRPSQIEEAWKEPASAVVPVAVPAGTVTVYSSRLWHRGSQNLSDQERTFCFLTLTEADSPAPPGLIHTAAREDVGVWVLGRNGLERRHGPA</sequence>
<dbReference type="PANTHER" id="PTHR37563">
    <property type="entry name" value="PHYTANOYL-COA DIOXYGENASE FAMILY PROTEIN (AFU_ORTHOLOGUE AFUA_2G03330)"/>
    <property type="match status" value="1"/>
</dbReference>
<gene>
    <name evidence="2" type="ORF">AB1Y20_007020</name>
</gene>